<evidence type="ECO:0000313" key="1">
    <source>
        <dbReference type="EMBL" id="RHX85253.1"/>
    </source>
</evidence>
<evidence type="ECO:0000313" key="2">
    <source>
        <dbReference type="Proteomes" id="UP000266669"/>
    </source>
</evidence>
<comment type="caution">
    <text evidence="1">The sequence shown here is derived from an EMBL/GenBank/DDBJ whole genome shotgun (WGS) entry which is preliminary data.</text>
</comment>
<dbReference type="EMBL" id="QHCS01000003">
    <property type="protein sequence ID" value="RHX85253.1"/>
    <property type="molecule type" value="Genomic_DNA"/>
</dbReference>
<gene>
    <name evidence="1" type="ORF">DLM78_14130</name>
</gene>
<proteinExistence type="predicted"/>
<organism evidence="1 2">
    <name type="scientific">Leptospira stimsonii</name>
    <dbReference type="NCBI Taxonomy" id="2202203"/>
    <lineage>
        <taxon>Bacteria</taxon>
        <taxon>Pseudomonadati</taxon>
        <taxon>Spirochaetota</taxon>
        <taxon>Spirochaetia</taxon>
        <taxon>Leptospirales</taxon>
        <taxon>Leptospiraceae</taxon>
        <taxon>Leptospira</taxon>
    </lineage>
</organism>
<accession>A0A8B3CRM1</accession>
<protein>
    <submittedName>
        <fullName evidence="1">Uncharacterized protein</fullName>
    </submittedName>
</protein>
<reference evidence="2" key="1">
    <citation type="submission" date="2018-05" db="EMBL/GenBank/DDBJ databases">
        <title>Leptospira yasudae sp. nov. and Leptospira stimsonii sp. nov., two pathogenic species of the genus Leptospira isolated from environmental sources.</title>
        <authorList>
            <person name="Casanovas-Massana A."/>
            <person name="Hamond C."/>
            <person name="Santos L.A."/>
            <person name="Hacker K.P."/>
            <person name="Balassiano I."/>
            <person name="Medeiros M.A."/>
            <person name="Reis M.G."/>
            <person name="Ko A.I."/>
            <person name="Wunder E.A."/>
        </authorList>
    </citation>
    <scope>NUCLEOTIDE SEQUENCE [LARGE SCALE GENOMIC DNA]</scope>
    <source>
        <strain evidence="2">AMB6-RJ</strain>
    </source>
</reference>
<name>A0A8B3CRM1_9LEPT</name>
<dbReference type="Proteomes" id="UP000266669">
    <property type="component" value="Unassembled WGS sequence"/>
</dbReference>
<sequence length="63" mass="7456">MDSSSPNLFLRFYFFFAPCDSDCSGNLERLSKKNRFLGFGSLSEKRELQYIRKVEWTGFFARD</sequence>
<dbReference type="AlphaFoldDB" id="A0A8B3CRM1"/>